<dbReference type="AlphaFoldDB" id="A0A0D3FHV4"/>
<reference evidence="1" key="1">
    <citation type="journal article" date="2009" name="Rice">
        <title>De Novo Next Generation Sequencing of Plant Genomes.</title>
        <authorList>
            <person name="Rounsley S."/>
            <person name="Marri P.R."/>
            <person name="Yu Y."/>
            <person name="He R."/>
            <person name="Sisneros N."/>
            <person name="Goicoechea J.L."/>
            <person name="Lee S.J."/>
            <person name="Angelova A."/>
            <person name="Kudrna D."/>
            <person name="Luo M."/>
            <person name="Affourtit J."/>
            <person name="Desany B."/>
            <person name="Knight J."/>
            <person name="Niazi F."/>
            <person name="Egholm M."/>
            <person name="Wing R.A."/>
        </authorList>
    </citation>
    <scope>NUCLEOTIDE SEQUENCE [LARGE SCALE GENOMIC DNA]</scope>
    <source>
        <strain evidence="1">cv. IRGC 105608</strain>
    </source>
</reference>
<name>A0A0D3FHV4_9ORYZ</name>
<protein>
    <submittedName>
        <fullName evidence="1">Uncharacterized protein</fullName>
    </submittedName>
</protein>
<evidence type="ECO:0000313" key="2">
    <source>
        <dbReference type="Proteomes" id="UP000026960"/>
    </source>
</evidence>
<dbReference type="PaxDb" id="65489-OBART03G15460.1"/>
<organism evidence="1">
    <name type="scientific">Oryza barthii</name>
    <dbReference type="NCBI Taxonomy" id="65489"/>
    <lineage>
        <taxon>Eukaryota</taxon>
        <taxon>Viridiplantae</taxon>
        <taxon>Streptophyta</taxon>
        <taxon>Embryophyta</taxon>
        <taxon>Tracheophyta</taxon>
        <taxon>Spermatophyta</taxon>
        <taxon>Magnoliopsida</taxon>
        <taxon>Liliopsida</taxon>
        <taxon>Poales</taxon>
        <taxon>Poaceae</taxon>
        <taxon>BOP clade</taxon>
        <taxon>Oryzoideae</taxon>
        <taxon>Oryzeae</taxon>
        <taxon>Oryzinae</taxon>
        <taxon>Oryza</taxon>
    </lineage>
</organism>
<proteinExistence type="predicted"/>
<dbReference type="Gramene" id="OBART03G15460.1">
    <property type="protein sequence ID" value="OBART03G15460.1"/>
    <property type="gene ID" value="OBART03G15460"/>
</dbReference>
<dbReference type="HOGENOM" id="CLU_2065142_0_0_1"/>
<dbReference type="Proteomes" id="UP000026960">
    <property type="component" value="Chromosome 3"/>
</dbReference>
<reference evidence="1" key="2">
    <citation type="submission" date="2015-03" db="UniProtKB">
        <authorList>
            <consortium name="EnsemblPlants"/>
        </authorList>
    </citation>
    <scope>IDENTIFICATION</scope>
</reference>
<keyword evidence="2" id="KW-1185">Reference proteome</keyword>
<dbReference type="EnsemblPlants" id="OBART03G15460.1">
    <property type="protein sequence ID" value="OBART03G15460.1"/>
    <property type="gene ID" value="OBART03G15460"/>
</dbReference>
<sequence length="120" mass="13303">MGLLWGRYMCTSALASCHTDPMRARTRSRKKRWSECTFLAKFAGSTGALITEQPAVSLISNLPLHLCIRVDLSSSNDGSNSDREIGKKGRCLVTHPGLLAHVDATCVRYAHMHREEEGEM</sequence>
<accession>A0A0D3FHV4</accession>
<evidence type="ECO:0000313" key="1">
    <source>
        <dbReference type="EnsemblPlants" id="OBART03G15460.1"/>
    </source>
</evidence>